<dbReference type="OrthoDB" id="5862187at2759"/>
<gene>
    <name evidence="1" type="ORF">CELE_Y82E9BR.9</name>
    <name evidence="1 3" type="ORF">Y82E9BR.9</name>
</gene>
<dbReference type="GeneID" id="190771"/>
<dbReference type="EMBL" id="BX284603">
    <property type="protein sequence ID" value="CCD73040.1"/>
    <property type="molecule type" value="Genomic_DNA"/>
</dbReference>
<proteinExistence type="predicted"/>
<dbReference type="AGR" id="WB:WBGene00022342"/>
<dbReference type="WormBase" id="Y82E9BR.9">
    <property type="protein sequence ID" value="CE23415"/>
    <property type="gene ID" value="WBGene00022342"/>
</dbReference>
<dbReference type="Bgee" id="WBGene00022342">
    <property type="expression patterns" value="Expressed in adult organism"/>
</dbReference>
<dbReference type="RefSeq" id="NP_497395.1">
    <property type="nucleotide sequence ID" value="NM_064994.1"/>
</dbReference>
<dbReference type="HOGENOM" id="CLU_1846944_0_0_1"/>
<accession>Q9BKT1</accession>
<dbReference type="CTD" id="190771"/>
<dbReference type="PaxDb" id="6239-Y82E9BR.9"/>
<evidence type="ECO:0000313" key="3">
    <source>
        <dbReference type="WormBase" id="Y82E9BR.9"/>
    </source>
</evidence>
<dbReference type="FunCoup" id="Q9BKT1">
    <property type="interactions" value="172"/>
</dbReference>
<dbReference type="KEGG" id="cel:CELE_Y82E9BR.9"/>
<evidence type="ECO:0000313" key="1">
    <source>
        <dbReference type="EMBL" id="CCD73040.1"/>
    </source>
</evidence>
<keyword evidence="2" id="KW-1185">Reference proteome</keyword>
<dbReference type="UCSC" id="Y82E9BR.9">
    <property type="organism name" value="c. elegans"/>
</dbReference>
<dbReference type="AlphaFoldDB" id="Q9BKT1"/>
<reference evidence="1 2" key="1">
    <citation type="journal article" date="1998" name="Science">
        <title>Genome sequence of the nematode C. elegans: a platform for investigating biology.</title>
        <authorList>
            <consortium name="The C. elegans sequencing consortium"/>
            <person name="Sulson J.E."/>
            <person name="Waterston R."/>
        </authorList>
    </citation>
    <scope>NUCLEOTIDE SEQUENCE [LARGE SCALE GENOMIC DNA]</scope>
    <source>
        <strain evidence="1 2">Bristol N2</strain>
    </source>
</reference>
<dbReference type="Proteomes" id="UP000001940">
    <property type="component" value="Chromosome III"/>
</dbReference>
<protein>
    <submittedName>
        <fullName evidence="1">Recep_L_domain domain-containing protein</fullName>
    </submittedName>
</protein>
<sequence>MYCDGEAELFIFDKTSIKEFGAYAAEGFCDPYTQTVSVDLNGVLTTITNLYGICVLPTDRCACQSLAIQPSNIFQNIPRGHPYYRNVTLNTIKSPIIYLFIYLLRSLRDVMKTNYINIKTTKNRRQIQIIEEKKIGKGG</sequence>
<evidence type="ECO:0000313" key="2">
    <source>
        <dbReference type="Proteomes" id="UP000001940"/>
    </source>
</evidence>
<organism evidence="1 2">
    <name type="scientific">Caenorhabditis elegans</name>
    <dbReference type="NCBI Taxonomy" id="6239"/>
    <lineage>
        <taxon>Eukaryota</taxon>
        <taxon>Metazoa</taxon>
        <taxon>Ecdysozoa</taxon>
        <taxon>Nematoda</taxon>
        <taxon>Chromadorea</taxon>
        <taxon>Rhabditida</taxon>
        <taxon>Rhabditina</taxon>
        <taxon>Rhabditomorpha</taxon>
        <taxon>Rhabditoidea</taxon>
        <taxon>Rhabditidae</taxon>
        <taxon>Peloderinae</taxon>
        <taxon>Caenorhabditis</taxon>
    </lineage>
</organism>
<name>Q9BKT1_CAEEL</name>
<dbReference type="InParanoid" id="Q9BKT1"/>